<protein>
    <submittedName>
        <fullName evidence="4">Uncharacterized protein</fullName>
    </submittedName>
</protein>
<organism evidence="3 4">
    <name type="scientific">Wuchereria bancrofti</name>
    <dbReference type="NCBI Taxonomy" id="6293"/>
    <lineage>
        <taxon>Eukaryota</taxon>
        <taxon>Metazoa</taxon>
        <taxon>Ecdysozoa</taxon>
        <taxon>Nematoda</taxon>
        <taxon>Chromadorea</taxon>
        <taxon>Rhabditida</taxon>
        <taxon>Spirurina</taxon>
        <taxon>Spiruromorpha</taxon>
        <taxon>Filarioidea</taxon>
        <taxon>Onchocercidae</taxon>
        <taxon>Wuchereria</taxon>
    </lineage>
</organism>
<evidence type="ECO:0000313" key="4">
    <source>
        <dbReference type="WBParaSite" id="mrna-Wban_09679"/>
    </source>
</evidence>
<reference evidence="3" key="2">
    <citation type="journal article" date="2016" name="Mol. Ecol.">
        <title>Population genomics of the filarial nematode parasite Wuchereria bancrofti from mosquitoes.</title>
        <authorList>
            <person name="Small S.T."/>
            <person name="Reimer L.J."/>
            <person name="Tisch D.J."/>
            <person name="King C.L."/>
            <person name="Christensen B.M."/>
            <person name="Siba P.M."/>
            <person name="Kazura J.W."/>
            <person name="Serre D."/>
            <person name="Zimmerman P.A."/>
        </authorList>
    </citation>
    <scope>NUCLEOTIDE SEQUENCE</scope>
    <source>
        <strain evidence="3">pt0022</strain>
    </source>
</reference>
<proteinExistence type="predicted"/>
<name>A0AAF5Q3R6_WUCBA</name>
<sequence length="61" mass="6674">MKNIAIFYFLVIFLLNVSYAVKYIKGPKGPRGDPGPPGKPGAVGPKGTKRNELITMNNKKK</sequence>
<keyword evidence="2" id="KW-0732">Signal</keyword>
<feature type="chain" id="PRO_5042149163" evidence="2">
    <location>
        <begin position="21"/>
        <end position="61"/>
    </location>
</feature>
<evidence type="ECO:0000313" key="3">
    <source>
        <dbReference type="Proteomes" id="UP000093561"/>
    </source>
</evidence>
<accession>A0AAF5Q3R6</accession>
<feature type="region of interest" description="Disordered" evidence="1">
    <location>
        <begin position="27"/>
        <end position="61"/>
    </location>
</feature>
<evidence type="ECO:0000256" key="1">
    <source>
        <dbReference type="SAM" id="MobiDB-lite"/>
    </source>
</evidence>
<feature type="signal peptide" evidence="2">
    <location>
        <begin position="1"/>
        <end position="20"/>
    </location>
</feature>
<reference evidence="4" key="3">
    <citation type="submission" date="2024-02" db="UniProtKB">
        <authorList>
            <consortium name="WormBaseParasite"/>
        </authorList>
    </citation>
    <scope>IDENTIFICATION</scope>
    <source>
        <strain evidence="4">pt0022</strain>
    </source>
</reference>
<dbReference type="AlphaFoldDB" id="A0AAF5Q3R6"/>
<dbReference type="Gene3D" id="1.20.5.320">
    <property type="entry name" value="6-Phosphogluconate Dehydrogenase, domain 3"/>
    <property type="match status" value="1"/>
</dbReference>
<dbReference type="WBParaSite" id="mrna-Wban_09679">
    <property type="protein sequence ID" value="mrna-Wban_09679"/>
    <property type="gene ID" value="Wban_09679"/>
</dbReference>
<reference evidence="3" key="1">
    <citation type="submission" date="2015-03" db="EMBL/GenBank/DDBJ databases">
        <title>Wuchereria bancrofti Genome Sequencing Papua New Guinea Strain.</title>
        <authorList>
            <person name="Small S.T."/>
            <person name="Serre D."/>
            <person name="Zimmerman P.A."/>
        </authorList>
    </citation>
    <scope>NUCLEOTIDE SEQUENCE [LARGE SCALE GENOMIC DNA]</scope>
    <source>
        <strain evidence="3">pt0022</strain>
    </source>
</reference>
<dbReference type="Proteomes" id="UP000093561">
    <property type="component" value="Unassembled WGS sequence"/>
</dbReference>
<evidence type="ECO:0000256" key="2">
    <source>
        <dbReference type="SAM" id="SignalP"/>
    </source>
</evidence>